<accession>A0AA38GLI7</accession>
<name>A0AA38GLI7_TAXCH</name>
<keyword evidence="2" id="KW-1185">Reference proteome</keyword>
<reference evidence="1 2" key="1">
    <citation type="journal article" date="2021" name="Nat. Plants">
        <title>The Taxus genome provides insights into paclitaxel biosynthesis.</title>
        <authorList>
            <person name="Xiong X."/>
            <person name="Gou J."/>
            <person name="Liao Q."/>
            <person name="Li Y."/>
            <person name="Zhou Q."/>
            <person name="Bi G."/>
            <person name="Li C."/>
            <person name="Du R."/>
            <person name="Wang X."/>
            <person name="Sun T."/>
            <person name="Guo L."/>
            <person name="Liang H."/>
            <person name="Lu P."/>
            <person name="Wu Y."/>
            <person name="Zhang Z."/>
            <person name="Ro D.K."/>
            <person name="Shang Y."/>
            <person name="Huang S."/>
            <person name="Yan J."/>
        </authorList>
    </citation>
    <scope>NUCLEOTIDE SEQUENCE [LARGE SCALE GENOMIC DNA]</scope>
    <source>
        <strain evidence="1">Ta-2019</strain>
    </source>
</reference>
<comment type="caution">
    <text evidence="1">The sequence shown here is derived from an EMBL/GenBank/DDBJ whole genome shotgun (WGS) entry which is preliminary data.</text>
</comment>
<evidence type="ECO:0000313" key="1">
    <source>
        <dbReference type="EMBL" id="KAH9323938.1"/>
    </source>
</evidence>
<organism evidence="1 2">
    <name type="scientific">Taxus chinensis</name>
    <name type="common">Chinese yew</name>
    <name type="synonym">Taxus wallichiana var. chinensis</name>
    <dbReference type="NCBI Taxonomy" id="29808"/>
    <lineage>
        <taxon>Eukaryota</taxon>
        <taxon>Viridiplantae</taxon>
        <taxon>Streptophyta</taxon>
        <taxon>Embryophyta</taxon>
        <taxon>Tracheophyta</taxon>
        <taxon>Spermatophyta</taxon>
        <taxon>Pinopsida</taxon>
        <taxon>Pinidae</taxon>
        <taxon>Conifers II</taxon>
        <taxon>Cupressales</taxon>
        <taxon>Taxaceae</taxon>
        <taxon>Taxus</taxon>
    </lineage>
</organism>
<feature type="non-terminal residue" evidence="1">
    <location>
        <position position="1"/>
    </location>
</feature>
<sequence>NPIGSDFRVCPSNLSIQQTVEEVTKDLHNVFQAYFDLNPLVQSCLLYLTEKIYIGQIHSASILHGKVLDNSEPNRIRVDSISICNGW</sequence>
<dbReference type="AlphaFoldDB" id="A0AA38GLI7"/>
<proteinExistence type="predicted"/>
<evidence type="ECO:0000313" key="2">
    <source>
        <dbReference type="Proteomes" id="UP000824469"/>
    </source>
</evidence>
<dbReference type="EMBL" id="JAHRHJ020000003">
    <property type="protein sequence ID" value="KAH9323938.1"/>
    <property type="molecule type" value="Genomic_DNA"/>
</dbReference>
<dbReference type="Proteomes" id="UP000824469">
    <property type="component" value="Unassembled WGS sequence"/>
</dbReference>
<feature type="non-terminal residue" evidence="1">
    <location>
        <position position="87"/>
    </location>
</feature>
<protein>
    <submittedName>
        <fullName evidence="1">Uncharacterized protein</fullName>
    </submittedName>
</protein>
<gene>
    <name evidence="1" type="ORF">KI387_018577</name>
</gene>